<evidence type="ECO:0000313" key="2">
    <source>
        <dbReference type="EnsemblPlants" id="Zm00001eb043180_P001"/>
    </source>
</evidence>
<feature type="region of interest" description="Disordered" evidence="1">
    <location>
        <begin position="1"/>
        <end position="73"/>
    </location>
</feature>
<dbReference type="InParanoid" id="A0A804LXB5"/>
<organism evidence="2 3">
    <name type="scientific">Zea mays</name>
    <name type="common">Maize</name>
    <dbReference type="NCBI Taxonomy" id="4577"/>
    <lineage>
        <taxon>Eukaryota</taxon>
        <taxon>Viridiplantae</taxon>
        <taxon>Streptophyta</taxon>
        <taxon>Embryophyta</taxon>
        <taxon>Tracheophyta</taxon>
        <taxon>Spermatophyta</taxon>
        <taxon>Magnoliopsida</taxon>
        <taxon>Liliopsida</taxon>
        <taxon>Poales</taxon>
        <taxon>Poaceae</taxon>
        <taxon>PACMAD clade</taxon>
        <taxon>Panicoideae</taxon>
        <taxon>Andropogonodae</taxon>
        <taxon>Andropogoneae</taxon>
        <taxon>Tripsacinae</taxon>
        <taxon>Zea</taxon>
    </lineage>
</organism>
<reference evidence="2" key="3">
    <citation type="submission" date="2021-05" db="UniProtKB">
        <authorList>
            <consortium name="EnsemblPlants"/>
        </authorList>
    </citation>
    <scope>IDENTIFICATION</scope>
    <source>
        <strain evidence="2">cv. B73</strain>
    </source>
</reference>
<reference evidence="2" key="2">
    <citation type="submission" date="2019-07" db="EMBL/GenBank/DDBJ databases">
        <authorList>
            <person name="Seetharam A."/>
            <person name="Woodhouse M."/>
            <person name="Cannon E."/>
        </authorList>
    </citation>
    <scope>NUCLEOTIDE SEQUENCE [LARGE SCALE GENOMIC DNA]</scope>
    <source>
        <strain evidence="2">cv. B73</strain>
    </source>
</reference>
<evidence type="ECO:0000256" key="1">
    <source>
        <dbReference type="SAM" id="MobiDB-lite"/>
    </source>
</evidence>
<sequence length="168" mass="17989">MCTPTPPPPPAPACTPPALTAPPPPPPNPTSTPPRPTSMPTPAPAPPPTLAPPPRAVPAPPPNPPPMPIDVSCPPWPMLTPKPRPPPFPLLTLMENDLLSLTAAGFLSARRSLAWVSGRRKKHCSSRTAEMDRRRQGELAMGVCCMASEGWWSFSSLPYVLKGSFIYR</sequence>
<dbReference type="Proteomes" id="UP000007305">
    <property type="component" value="Chromosome 1"/>
</dbReference>
<dbReference type="PRINTS" id="PR01217">
    <property type="entry name" value="PRICHEXTENSN"/>
</dbReference>
<proteinExistence type="predicted"/>
<dbReference type="AlphaFoldDB" id="A0A804LXB5"/>
<dbReference type="EnsemblPlants" id="Zm00001eb043180_T001">
    <property type="protein sequence ID" value="Zm00001eb043180_P001"/>
    <property type="gene ID" value="Zm00001eb043180"/>
</dbReference>
<protein>
    <submittedName>
        <fullName evidence="2">Uncharacterized protein</fullName>
    </submittedName>
</protein>
<dbReference type="Gramene" id="Zm00001eb043180_T001">
    <property type="protein sequence ID" value="Zm00001eb043180_P001"/>
    <property type="gene ID" value="Zm00001eb043180"/>
</dbReference>
<reference evidence="3" key="1">
    <citation type="submission" date="2015-12" db="EMBL/GenBank/DDBJ databases">
        <title>Update maize B73 reference genome by single molecule sequencing technologies.</title>
        <authorList>
            <consortium name="Maize Genome Sequencing Project"/>
            <person name="Ware D."/>
        </authorList>
    </citation>
    <scope>NUCLEOTIDE SEQUENCE [LARGE SCALE GENOMIC DNA]</scope>
    <source>
        <strain evidence="3">cv. B73</strain>
    </source>
</reference>
<name>A0A804LXB5_MAIZE</name>
<accession>A0A804LXB5</accession>
<evidence type="ECO:0000313" key="3">
    <source>
        <dbReference type="Proteomes" id="UP000007305"/>
    </source>
</evidence>
<keyword evidence="3" id="KW-1185">Reference proteome</keyword>